<dbReference type="InterPro" id="IPR036163">
    <property type="entry name" value="HMA_dom_sf"/>
</dbReference>
<dbReference type="Pfam" id="PF00702">
    <property type="entry name" value="Hydrolase"/>
    <property type="match status" value="1"/>
</dbReference>
<keyword evidence="9 22" id="KW-0547">Nucleotide-binding</keyword>
<dbReference type="InterPro" id="IPR023298">
    <property type="entry name" value="ATPase_P-typ_TM_dom_sf"/>
</dbReference>
<dbReference type="Pfam" id="PF00403">
    <property type="entry name" value="HMA"/>
    <property type="match status" value="4"/>
</dbReference>
<dbReference type="SUPFAM" id="SSF56784">
    <property type="entry name" value="HAD-like"/>
    <property type="match status" value="1"/>
</dbReference>
<comment type="subunit">
    <text evidence="19">Monomer. Interacts with COMMD1/MURR1. Interacts with DCTN4, in a copper-dependent manner. Interacts with ATOX1. Interacts (via C-terminus) with ZBTB16/PLZF.</text>
</comment>
<dbReference type="Pfam" id="PF00122">
    <property type="entry name" value="E1-E2_ATPase"/>
    <property type="match status" value="1"/>
</dbReference>
<reference evidence="25" key="1">
    <citation type="submission" date="2025-08" db="UniProtKB">
        <authorList>
            <consortium name="Ensembl"/>
        </authorList>
    </citation>
    <scope>IDENTIFICATION</scope>
</reference>
<evidence type="ECO:0000256" key="22">
    <source>
        <dbReference type="RuleBase" id="RU362081"/>
    </source>
</evidence>
<dbReference type="GO" id="GO:0005770">
    <property type="term" value="C:late endosome"/>
    <property type="evidence" value="ECO:0007669"/>
    <property type="project" value="UniProtKB-SubCell"/>
</dbReference>
<dbReference type="NCBIfam" id="TIGR01525">
    <property type="entry name" value="ATPase-IB_hvy"/>
    <property type="match status" value="1"/>
</dbReference>
<gene>
    <name evidence="25" type="primary">LOC115541566</name>
</gene>
<dbReference type="GO" id="GO:0015677">
    <property type="term" value="P:copper ion import"/>
    <property type="evidence" value="ECO:0007669"/>
    <property type="project" value="TreeGrafter"/>
</dbReference>
<feature type="region of interest" description="Disordered" evidence="23">
    <location>
        <begin position="1278"/>
        <end position="1334"/>
    </location>
</feature>
<dbReference type="Gene3D" id="3.40.1110.10">
    <property type="entry name" value="Calcium-transporting ATPase, cytoplasmic domain N"/>
    <property type="match status" value="1"/>
</dbReference>
<evidence type="ECO:0000256" key="3">
    <source>
        <dbReference type="ARBA" id="ARBA00006024"/>
    </source>
</evidence>
<keyword evidence="17 22" id="KW-0472">Membrane</keyword>
<dbReference type="GO" id="GO:0005524">
    <property type="term" value="F:ATP binding"/>
    <property type="evidence" value="ECO:0007669"/>
    <property type="project" value="UniProtKB-UniRule"/>
</dbReference>
<reference evidence="25" key="2">
    <citation type="submission" date="2025-09" db="UniProtKB">
        <authorList>
            <consortium name="Ensembl"/>
        </authorList>
    </citation>
    <scope>IDENTIFICATION</scope>
</reference>
<dbReference type="PRINTS" id="PR00119">
    <property type="entry name" value="CATATPASE"/>
</dbReference>
<dbReference type="InterPro" id="IPR017969">
    <property type="entry name" value="Heavy-metal-associated_CS"/>
</dbReference>
<evidence type="ECO:0000256" key="4">
    <source>
        <dbReference type="ARBA" id="ARBA00012517"/>
    </source>
</evidence>
<dbReference type="GO" id="GO:0005507">
    <property type="term" value="F:copper ion binding"/>
    <property type="evidence" value="ECO:0007669"/>
    <property type="project" value="InterPro"/>
</dbReference>
<dbReference type="Gene3D" id="3.40.50.1000">
    <property type="entry name" value="HAD superfamily/HAD-like"/>
    <property type="match status" value="1"/>
</dbReference>
<evidence type="ECO:0000256" key="17">
    <source>
        <dbReference type="ARBA" id="ARBA00023136"/>
    </source>
</evidence>
<dbReference type="GeneTree" id="ENSGT00940000155749"/>
<dbReference type="EC" id="7.2.2.8" evidence="4"/>
<dbReference type="SUPFAM" id="SSF81653">
    <property type="entry name" value="Calcium ATPase, transduction domain A"/>
    <property type="match status" value="1"/>
</dbReference>
<feature type="domain" description="HMA" evidence="24">
    <location>
        <begin position="247"/>
        <end position="313"/>
    </location>
</feature>
<protein>
    <recommendedName>
        <fullName evidence="20">Copper-transporting ATPase 2</fullName>
        <ecNumber evidence="4">7.2.2.8</ecNumber>
    </recommendedName>
    <alternativeName>
        <fullName evidence="21">Copper pump 2</fullName>
    </alternativeName>
</protein>
<evidence type="ECO:0000256" key="9">
    <source>
        <dbReference type="ARBA" id="ARBA00022741"/>
    </source>
</evidence>
<evidence type="ECO:0000256" key="5">
    <source>
        <dbReference type="ARBA" id="ARBA00022448"/>
    </source>
</evidence>
<feature type="transmembrane region" description="Helical" evidence="22">
    <location>
        <begin position="1208"/>
        <end position="1230"/>
    </location>
</feature>
<dbReference type="SFLD" id="SFLDS00003">
    <property type="entry name" value="Haloacid_Dehalogenase"/>
    <property type="match status" value="1"/>
</dbReference>
<dbReference type="PANTHER" id="PTHR43520:SF30">
    <property type="entry name" value="COPPER-TRANSPORTING ATPASE 2"/>
    <property type="match status" value="1"/>
</dbReference>
<keyword evidence="16" id="KW-0406">Ion transport</keyword>
<dbReference type="InterPro" id="IPR059000">
    <property type="entry name" value="ATPase_P-type_domA"/>
</dbReference>
<keyword evidence="15" id="KW-0186">Copper</keyword>
<dbReference type="Proteomes" id="UP000694546">
    <property type="component" value="Chromosome 4"/>
</dbReference>
<proteinExistence type="inferred from homology"/>
<dbReference type="CDD" id="cd02094">
    <property type="entry name" value="P-type_ATPase_Cu-like"/>
    <property type="match status" value="1"/>
</dbReference>
<dbReference type="CDD" id="cd00371">
    <property type="entry name" value="HMA"/>
    <property type="match status" value="4"/>
</dbReference>
<dbReference type="NCBIfam" id="TIGR00003">
    <property type="entry name" value="copper ion binding protein"/>
    <property type="match status" value="3"/>
</dbReference>
<keyword evidence="14 22" id="KW-1133">Transmembrane helix</keyword>
<evidence type="ECO:0000256" key="8">
    <source>
        <dbReference type="ARBA" id="ARBA00022737"/>
    </source>
</evidence>
<feature type="transmembrane region" description="Helical" evidence="22">
    <location>
        <begin position="610"/>
        <end position="632"/>
    </location>
</feature>
<dbReference type="InterPro" id="IPR023214">
    <property type="entry name" value="HAD_sf"/>
</dbReference>
<dbReference type="PROSITE" id="PS50846">
    <property type="entry name" value="HMA_2"/>
    <property type="match status" value="4"/>
</dbReference>
<evidence type="ECO:0000256" key="13">
    <source>
        <dbReference type="ARBA" id="ARBA00022967"/>
    </source>
</evidence>
<feature type="transmembrane region" description="Helical" evidence="22">
    <location>
        <begin position="569"/>
        <end position="589"/>
    </location>
</feature>
<dbReference type="InterPro" id="IPR044492">
    <property type="entry name" value="P_typ_ATPase_HD_dom"/>
</dbReference>
<dbReference type="InterPro" id="IPR023299">
    <property type="entry name" value="ATPase_P-typ_cyto_dom_N"/>
</dbReference>
<keyword evidence="8" id="KW-0677">Repeat</keyword>
<dbReference type="NCBIfam" id="TIGR01494">
    <property type="entry name" value="ATPase_P-type"/>
    <property type="match status" value="2"/>
</dbReference>
<evidence type="ECO:0000256" key="12">
    <source>
        <dbReference type="ARBA" id="ARBA00022842"/>
    </source>
</evidence>
<dbReference type="GO" id="GO:0005886">
    <property type="term" value="C:plasma membrane"/>
    <property type="evidence" value="ECO:0007669"/>
    <property type="project" value="TreeGrafter"/>
</dbReference>
<feature type="domain" description="HMA" evidence="24">
    <location>
        <begin position="365"/>
        <end position="431"/>
    </location>
</feature>
<comment type="catalytic activity">
    <reaction evidence="18">
        <text>Cu(+)(in) + ATP + H2O = Cu(+)(out) + ADP + phosphate + H(+)</text>
        <dbReference type="Rhea" id="RHEA:25792"/>
        <dbReference type="ChEBI" id="CHEBI:15377"/>
        <dbReference type="ChEBI" id="CHEBI:15378"/>
        <dbReference type="ChEBI" id="CHEBI:30616"/>
        <dbReference type="ChEBI" id="CHEBI:43474"/>
        <dbReference type="ChEBI" id="CHEBI:49552"/>
        <dbReference type="ChEBI" id="CHEBI:456216"/>
        <dbReference type="EC" id="7.2.2.8"/>
    </reaction>
</comment>
<dbReference type="SUPFAM" id="SSF55008">
    <property type="entry name" value="HMA, heavy metal-associated domain"/>
    <property type="match status" value="4"/>
</dbReference>
<dbReference type="SFLD" id="SFLDF00027">
    <property type="entry name" value="p-type_atpase"/>
    <property type="match status" value="1"/>
</dbReference>
<evidence type="ECO:0000256" key="15">
    <source>
        <dbReference type="ARBA" id="ARBA00023008"/>
    </source>
</evidence>
<dbReference type="PANTHER" id="PTHR43520">
    <property type="entry name" value="ATP7, ISOFORM B"/>
    <property type="match status" value="1"/>
</dbReference>
<dbReference type="InterPro" id="IPR036412">
    <property type="entry name" value="HAD-like_sf"/>
</dbReference>
<dbReference type="InterPro" id="IPR006122">
    <property type="entry name" value="HMA_Cu_ion-bd"/>
</dbReference>
<name>A0A8C5CMB1_GADMO</name>
<dbReference type="FunFam" id="3.40.1110.10:FF:000015">
    <property type="entry name" value="ATPase copper transporting beta"/>
    <property type="match status" value="1"/>
</dbReference>
<keyword evidence="11 22" id="KW-0067">ATP-binding</keyword>
<feature type="compositionally biased region" description="Polar residues" evidence="23">
    <location>
        <begin position="327"/>
        <end position="351"/>
    </location>
</feature>
<dbReference type="FunFam" id="3.30.70.100:FF:000001">
    <property type="entry name" value="ATPase copper transporting beta"/>
    <property type="match status" value="4"/>
</dbReference>
<evidence type="ECO:0000256" key="11">
    <source>
        <dbReference type="ARBA" id="ARBA00022840"/>
    </source>
</evidence>
<evidence type="ECO:0000313" key="25">
    <source>
        <dbReference type="Ensembl" id="ENSGMOP00000064343.1"/>
    </source>
</evidence>
<dbReference type="FunFam" id="3.40.50.1000:FF:000144">
    <property type="entry name" value="copper-transporting ATPase 1 isoform X2"/>
    <property type="match status" value="1"/>
</dbReference>
<sequence>MLPDQRRHQPRTFAPRVGLVKIKRSNTIQPANMFKSKSPNNLSKYVSEPCRAAVEQMCMVECVCSAGFNCEVHPAPGAIQPVPGAQPGARGHGSPGEAYFKERGHDNPAYESGSLGELYLQAPSVPVYATALDRYDATSRVTALPEVLRGEVTRTVWIGVEGMTCGTCVRSLEERVGAVAGVSGVRASLEDGAAVIAYRPWEVAADALRDVIGEMGFTATFGAGERPAVLPALGAQALGAPVLGAPATVCIWVAGMTCESCVRAIEGRVAQAPGVRSVAVLLEEGKATVTFDPSVTQPPRLGAAIEDMGFRAFLEEPLTQKPLAKSSDPSKGSPTRGSMARGSSTGSQRPPNSRLGDLTDALKIEKCFIGVTGMTCTSCVANIERNLLKQRGIVSVLVALMAGKAEVKYHTDLLDAIAVMQLIEELGFGASLLEDDAVPQGKLALTVTGMTCASCVHSIESRLTSTRGVLAASVALATNKANIQFDPEVIGARDIIRTIEQMGFGAMLLKASHQNYIDHSKEIHQWKSSFLLSLLFGMPVMGLMIYMMVMDSQHGEHGGAMPEEQNVLPGLSILNLAFFLLCTPVQIFGGRYFYVQAYRSLRHYTANMDVLIVLATSIAYVYSCVVLVVAMAEGAAKSPVTFFDTPPMLFVFIALGRWLEHVAKSKTSEALAKLMSLQATDATVVTLGPDHCILREEQVLVELVHRGDVVKVSPGGRFPVDGRVMEGSSMADESLITGEPMPVSKRVGSRVIAGSINAQGALLVEATHVGSDTTLSQIVKLVEEAQTSKAPIQQFADRLSGYFVPFIVIVSVLTLLAWLAIGFVNFDIVKDNFPGYDPDIPRTDVIVRFAFQASITVLSIACPCALGLATPTAVMVGTGVGAQNGILIKGGEPLEMAHKINVVMFDKTGTITCGVPRVTRVLVLWEAAQMPLRMVLAVVGTAEASSEHPLGVAVAKHCKEELGLAVLGYCQDFQAVPGCGISCRVSNVEQLVAAAPEVVVHLQGATTVEGPMAAGGQPRTTGSGGSHSVLIGNREWMRRNGHHIGADINAAMSSHENKGQTAILVAIDGIMCAMLAIADTVKAESALAMHTLQSMGIEVVMITGDNRRTAKAIAAQVGIRKVFAEVLPSHKVAKVQELQEKGLCVAMVGDGVNDSPALARADVGMAIGTGTDVAIEAADVVLIRNDLMDVVASIELSKKTVRRIRINFLFALMYNLLGIPIAAGVFMPAGLVLQPWMGSAAMAASSVSVVLSSLLLRTYKKTSTELYQSRARGHMLSLQSSQISANPGQEDRRRPGPASLDPDGPAGRLEVPGAPRDSVFPLGTPSRLGRGECV</sequence>
<feature type="transmembrane region" description="Helical" evidence="22">
    <location>
        <begin position="802"/>
        <end position="826"/>
    </location>
</feature>
<keyword evidence="5" id="KW-0813">Transport</keyword>
<dbReference type="PRINTS" id="PR00942">
    <property type="entry name" value="CUATPASEI"/>
</dbReference>
<comment type="subcellular location">
    <subcellularLocation>
        <location evidence="1">Golgi apparatus</location>
        <location evidence="1">trans-Golgi network membrane</location>
        <topology evidence="1">Multi-pass membrane protein</topology>
    </subcellularLocation>
    <subcellularLocation>
        <location evidence="2">Late endosome</location>
    </subcellularLocation>
    <subcellularLocation>
        <location evidence="22">Membrane</location>
    </subcellularLocation>
</comment>
<feature type="domain" description="HMA" evidence="24">
    <location>
        <begin position="154"/>
        <end position="220"/>
    </location>
</feature>
<evidence type="ECO:0000256" key="20">
    <source>
        <dbReference type="ARBA" id="ARBA00074947"/>
    </source>
</evidence>
<evidence type="ECO:0000256" key="6">
    <source>
        <dbReference type="ARBA" id="ARBA00022692"/>
    </source>
</evidence>
<dbReference type="RefSeq" id="XP_030209184.1">
    <property type="nucleotide sequence ID" value="XM_030353324.1"/>
</dbReference>
<feature type="transmembrane region" description="Helical" evidence="22">
    <location>
        <begin position="846"/>
        <end position="869"/>
    </location>
</feature>
<evidence type="ECO:0000256" key="1">
    <source>
        <dbReference type="ARBA" id="ARBA00004166"/>
    </source>
</evidence>
<evidence type="ECO:0000256" key="2">
    <source>
        <dbReference type="ARBA" id="ARBA00004603"/>
    </source>
</evidence>
<keyword evidence="12" id="KW-0460">Magnesium</keyword>
<evidence type="ECO:0000256" key="14">
    <source>
        <dbReference type="ARBA" id="ARBA00022989"/>
    </source>
</evidence>
<dbReference type="InterPro" id="IPR001757">
    <property type="entry name" value="P_typ_ATPase"/>
</dbReference>
<evidence type="ECO:0000256" key="10">
    <source>
        <dbReference type="ARBA" id="ARBA00022796"/>
    </source>
</evidence>
<feature type="transmembrane region" description="Helical" evidence="22">
    <location>
        <begin position="1236"/>
        <end position="1256"/>
    </location>
</feature>
<dbReference type="SFLD" id="SFLDG00002">
    <property type="entry name" value="C1.7:_P-type_atpase_like"/>
    <property type="match status" value="1"/>
</dbReference>
<dbReference type="GO" id="GO:0016887">
    <property type="term" value="F:ATP hydrolysis activity"/>
    <property type="evidence" value="ECO:0007669"/>
    <property type="project" value="InterPro"/>
</dbReference>
<dbReference type="InterPro" id="IPR006121">
    <property type="entry name" value="HMA_dom"/>
</dbReference>
<dbReference type="Ensembl" id="ENSGMOT00000072130.1">
    <property type="protein sequence ID" value="ENSGMOP00000064343.1"/>
    <property type="gene ID" value="ENSGMOG00000005279.2"/>
</dbReference>
<keyword evidence="13" id="KW-1278">Translocase</keyword>
<evidence type="ECO:0000259" key="24">
    <source>
        <dbReference type="PROSITE" id="PS50846"/>
    </source>
</evidence>
<dbReference type="PROSITE" id="PS00154">
    <property type="entry name" value="ATPASE_E1_E2"/>
    <property type="match status" value="1"/>
</dbReference>
<keyword evidence="6 22" id="KW-0812">Transmembrane</keyword>
<dbReference type="FunFam" id="3.40.50.1000:FF:000092">
    <property type="entry name" value="copper-transporting ATPase 1 isoform X2"/>
    <property type="match status" value="1"/>
</dbReference>
<comment type="similarity">
    <text evidence="3 22">Belongs to the cation transport ATPase (P-type) (TC 3.A.3) family. Type IB subfamily.</text>
</comment>
<evidence type="ECO:0000256" key="7">
    <source>
        <dbReference type="ARBA" id="ARBA00022723"/>
    </source>
</evidence>
<dbReference type="SUPFAM" id="SSF81665">
    <property type="entry name" value="Calcium ATPase, transmembrane domain M"/>
    <property type="match status" value="1"/>
</dbReference>
<organism evidence="25 26">
    <name type="scientific">Gadus morhua</name>
    <name type="common">Atlantic cod</name>
    <dbReference type="NCBI Taxonomy" id="8049"/>
    <lineage>
        <taxon>Eukaryota</taxon>
        <taxon>Metazoa</taxon>
        <taxon>Chordata</taxon>
        <taxon>Craniata</taxon>
        <taxon>Vertebrata</taxon>
        <taxon>Euteleostomi</taxon>
        <taxon>Actinopterygii</taxon>
        <taxon>Neopterygii</taxon>
        <taxon>Teleostei</taxon>
        <taxon>Neoteleostei</taxon>
        <taxon>Acanthomorphata</taxon>
        <taxon>Zeiogadaria</taxon>
        <taxon>Gadariae</taxon>
        <taxon>Gadiformes</taxon>
        <taxon>Gadoidei</taxon>
        <taxon>Gadidae</taxon>
        <taxon>Gadus</taxon>
    </lineage>
</organism>
<dbReference type="GeneID" id="115541566"/>
<dbReference type="FunFam" id="2.70.150.10:FF:000002">
    <property type="entry name" value="Copper-transporting ATPase 1, putative"/>
    <property type="match status" value="1"/>
</dbReference>
<evidence type="ECO:0000313" key="26">
    <source>
        <dbReference type="Proteomes" id="UP000694546"/>
    </source>
</evidence>
<keyword evidence="7 22" id="KW-0479">Metal-binding</keyword>
<dbReference type="OMA" id="HWMLPAW"/>
<dbReference type="GO" id="GO:0140581">
    <property type="term" value="F:P-type monovalent copper transporter activity"/>
    <property type="evidence" value="ECO:0007669"/>
    <property type="project" value="UniProtKB-EC"/>
</dbReference>
<dbReference type="SUPFAM" id="SSF81660">
    <property type="entry name" value="Metal cation-transporting ATPase, ATP-binding domain N"/>
    <property type="match status" value="1"/>
</dbReference>
<dbReference type="InterPro" id="IPR018303">
    <property type="entry name" value="ATPase_P-typ_P_site"/>
</dbReference>
<dbReference type="PROSITE" id="PS01047">
    <property type="entry name" value="HMA_1"/>
    <property type="match status" value="4"/>
</dbReference>
<feature type="transmembrane region" description="Helical" evidence="22">
    <location>
        <begin position="638"/>
        <end position="659"/>
    </location>
</feature>
<dbReference type="GO" id="GO:0055070">
    <property type="term" value="P:copper ion homeostasis"/>
    <property type="evidence" value="ECO:0007669"/>
    <property type="project" value="TreeGrafter"/>
</dbReference>
<feature type="region of interest" description="Disordered" evidence="23">
    <location>
        <begin position="321"/>
        <end position="355"/>
    </location>
</feature>
<dbReference type="Gene3D" id="2.70.150.10">
    <property type="entry name" value="Calcium-transporting ATPase, cytoplasmic transduction domain A"/>
    <property type="match status" value="1"/>
</dbReference>
<evidence type="ECO:0000256" key="18">
    <source>
        <dbReference type="ARBA" id="ARBA00049289"/>
    </source>
</evidence>
<evidence type="ECO:0000256" key="19">
    <source>
        <dbReference type="ARBA" id="ARBA00065683"/>
    </source>
</evidence>
<feature type="domain" description="HMA" evidence="24">
    <location>
        <begin position="441"/>
        <end position="507"/>
    </location>
</feature>
<keyword evidence="26" id="KW-1185">Reference proteome</keyword>
<evidence type="ECO:0000256" key="23">
    <source>
        <dbReference type="SAM" id="MobiDB-lite"/>
    </source>
</evidence>
<evidence type="ECO:0000256" key="16">
    <source>
        <dbReference type="ARBA" id="ARBA00023065"/>
    </source>
</evidence>
<dbReference type="GO" id="GO:0005802">
    <property type="term" value="C:trans-Golgi network"/>
    <property type="evidence" value="ECO:0007669"/>
    <property type="project" value="TreeGrafter"/>
</dbReference>
<keyword evidence="10" id="KW-0187">Copper transport</keyword>
<feature type="compositionally biased region" description="Polar residues" evidence="23">
    <location>
        <begin position="1278"/>
        <end position="1287"/>
    </location>
</feature>
<evidence type="ECO:0000256" key="21">
    <source>
        <dbReference type="ARBA" id="ARBA00083608"/>
    </source>
</evidence>
<dbReference type="Gene3D" id="3.30.70.100">
    <property type="match status" value="4"/>
</dbReference>
<dbReference type="InterPro" id="IPR027256">
    <property type="entry name" value="P-typ_ATPase_IB"/>
</dbReference>
<feature type="transmembrane region" description="Helical" evidence="22">
    <location>
        <begin position="530"/>
        <end position="549"/>
    </location>
</feature>
<accession>A0A8C5CMB1</accession>
<dbReference type="GO" id="GO:0043682">
    <property type="term" value="F:P-type divalent copper transporter activity"/>
    <property type="evidence" value="ECO:0007669"/>
    <property type="project" value="TreeGrafter"/>
</dbReference>
<dbReference type="InterPro" id="IPR008250">
    <property type="entry name" value="ATPase_P-typ_transduc_dom_A_sf"/>
</dbReference>